<dbReference type="AlphaFoldDB" id="A0AAP0K222"/>
<evidence type="ECO:0000313" key="4">
    <source>
        <dbReference type="Proteomes" id="UP001417504"/>
    </source>
</evidence>
<dbReference type="EMBL" id="JBBNAE010000002">
    <property type="protein sequence ID" value="KAK9144402.1"/>
    <property type="molecule type" value="Genomic_DNA"/>
</dbReference>
<feature type="region of interest" description="Disordered" evidence="1">
    <location>
        <begin position="61"/>
        <end position="150"/>
    </location>
</feature>
<evidence type="ECO:0000256" key="1">
    <source>
        <dbReference type="SAM" id="MobiDB-lite"/>
    </source>
</evidence>
<reference evidence="3 4" key="1">
    <citation type="submission" date="2024-01" db="EMBL/GenBank/DDBJ databases">
        <title>Genome assemblies of Stephania.</title>
        <authorList>
            <person name="Yang L."/>
        </authorList>
    </citation>
    <scope>NUCLEOTIDE SEQUENCE [LARGE SCALE GENOMIC DNA]</scope>
    <source>
        <strain evidence="3">QJT</strain>
        <tissue evidence="3">Leaf</tissue>
    </source>
</reference>
<feature type="signal peptide" evidence="2">
    <location>
        <begin position="1"/>
        <end position="23"/>
    </location>
</feature>
<comment type="caution">
    <text evidence="3">The sequence shown here is derived from an EMBL/GenBank/DDBJ whole genome shotgun (WGS) entry which is preliminary data.</text>
</comment>
<proteinExistence type="predicted"/>
<dbReference type="PANTHER" id="PTHR34961:SF1">
    <property type="entry name" value="ROOT MERISTEM GROWTH FACTOR 10"/>
    <property type="match status" value="1"/>
</dbReference>
<feature type="chain" id="PRO_5043008613" evidence="2">
    <location>
        <begin position="24"/>
        <end position="150"/>
    </location>
</feature>
<keyword evidence="4" id="KW-1185">Reference proteome</keyword>
<dbReference type="PANTHER" id="PTHR34961">
    <property type="entry name" value="TRANSMEMBRANE PROTEIN"/>
    <property type="match status" value="1"/>
</dbReference>
<dbReference type="InterPro" id="IPR053313">
    <property type="entry name" value="RGF"/>
</dbReference>
<accession>A0AAP0K222</accession>
<protein>
    <submittedName>
        <fullName evidence="3">Uncharacterized protein</fullName>
    </submittedName>
</protein>
<feature type="compositionally biased region" description="Basic and acidic residues" evidence="1">
    <location>
        <begin position="120"/>
        <end position="133"/>
    </location>
</feature>
<feature type="compositionally biased region" description="Basic and acidic residues" evidence="1">
    <location>
        <begin position="65"/>
        <end position="74"/>
    </location>
</feature>
<sequence>MTMPSLLMILLILYFSLHATTHAHDDLPHQIPSKEYHDEMVPLKSWIHFEVKPDLSAKGLVKRQGRGDDHEYHKISSTRHVASPDQKQSSSTYGAHEEYSKGMSSRKVRSPNHAVSGSWRVDDHRKGDWEHPAGFHPDYLPPRTHPPHHN</sequence>
<organism evidence="3 4">
    <name type="scientific">Stephania japonica</name>
    <dbReference type="NCBI Taxonomy" id="461633"/>
    <lineage>
        <taxon>Eukaryota</taxon>
        <taxon>Viridiplantae</taxon>
        <taxon>Streptophyta</taxon>
        <taxon>Embryophyta</taxon>
        <taxon>Tracheophyta</taxon>
        <taxon>Spermatophyta</taxon>
        <taxon>Magnoliopsida</taxon>
        <taxon>Ranunculales</taxon>
        <taxon>Menispermaceae</taxon>
        <taxon>Menispermoideae</taxon>
        <taxon>Cissampelideae</taxon>
        <taxon>Stephania</taxon>
    </lineage>
</organism>
<name>A0AAP0K222_9MAGN</name>
<evidence type="ECO:0000256" key="2">
    <source>
        <dbReference type="SAM" id="SignalP"/>
    </source>
</evidence>
<keyword evidence="2" id="KW-0732">Signal</keyword>
<dbReference type="Proteomes" id="UP001417504">
    <property type="component" value="Unassembled WGS sequence"/>
</dbReference>
<evidence type="ECO:0000313" key="3">
    <source>
        <dbReference type="EMBL" id="KAK9144402.1"/>
    </source>
</evidence>
<gene>
    <name evidence="3" type="ORF">Sjap_004305</name>
</gene>